<dbReference type="PANTHER" id="PTHR24028:SF321">
    <property type="entry name" value="CADHERIN RELATED 23"/>
    <property type="match status" value="1"/>
</dbReference>
<dbReference type="SUPFAM" id="SSF49313">
    <property type="entry name" value="Cadherin-like"/>
    <property type="match status" value="8"/>
</dbReference>
<feature type="domain" description="Cadherin" evidence="13">
    <location>
        <begin position="637"/>
        <end position="734"/>
    </location>
</feature>
<name>A0A669PWI9_PHACC</name>
<dbReference type="InterPro" id="IPR002126">
    <property type="entry name" value="Cadherin-like_dom"/>
</dbReference>
<feature type="domain" description="Cadherin" evidence="13">
    <location>
        <begin position="475"/>
        <end position="574"/>
    </location>
</feature>
<keyword evidence="3" id="KW-0812">Transmembrane</keyword>
<evidence type="ECO:0000256" key="9">
    <source>
        <dbReference type="ARBA" id="ARBA00023136"/>
    </source>
</evidence>
<dbReference type="Ensembl" id="ENSPCLT00000017291.1">
    <property type="protein sequence ID" value="ENSPCLP00000013022.1"/>
    <property type="gene ID" value="ENSPCLG00000010665.1"/>
</dbReference>
<dbReference type="Pfam" id="PF00028">
    <property type="entry name" value="Cadherin"/>
    <property type="match status" value="6"/>
</dbReference>
<feature type="domain" description="Cadherin" evidence="13">
    <location>
        <begin position="152"/>
        <end position="255"/>
    </location>
</feature>
<dbReference type="InterPro" id="IPR050174">
    <property type="entry name" value="Protocadherin/Cadherin-CA"/>
</dbReference>
<dbReference type="Gene3D" id="2.60.40.60">
    <property type="entry name" value="Cadherins"/>
    <property type="match status" value="8"/>
</dbReference>
<dbReference type="FunFam" id="2.60.40.60:FF:000010">
    <property type="entry name" value="Cadherin EGF LAG seven-pass G-type receptor 3"/>
    <property type="match status" value="1"/>
</dbReference>
<dbReference type="FunFam" id="2.60.40.60:FF:000176">
    <property type="entry name" value="FAT atypical cadherin 4"/>
    <property type="match status" value="1"/>
</dbReference>
<evidence type="ECO:0000256" key="12">
    <source>
        <dbReference type="PROSITE-ProRule" id="PRU00043"/>
    </source>
</evidence>
<feature type="domain" description="Cadherin" evidence="13">
    <location>
        <begin position="1"/>
        <end position="45"/>
    </location>
</feature>
<evidence type="ECO:0000256" key="7">
    <source>
        <dbReference type="ARBA" id="ARBA00022889"/>
    </source>
</evidence>
<dbReference type="InterPro" id="IPR020894">
    <property type="entry name" value="Cadherin_CS"/>
</dbReference>
<feature type="domain" description="Cadherin" evidence="13">
    <location>
        <begin position="596"/>
        <end position="636"/>
    </location>
</feature>
<dbReference type="GO" id="GO:0007156">
    <property type="term" value="P:homophilic cell adhesion via plasma membrane adhesion molecules"/>
    <property type="evidence" value="ECO:0007669"/>
    <property type="project" value="InterPro"/>
</dbReference>
<proteinExistence type="predicted"/>
<evidence type="ECO:0000256" key="5">
    <source>
        <dbReference type="ARBA" id="ARBA00022737"/>
    </source>
</evidence>
<evidence type="ECO:0000259" key="13">
    <source>
        <dbReference type="PROSITE" id="PS50268"/>
    </source>
</evidence>
<dbReference type="GO" id="GO:0005509">
    <property type="term" value="F:calcium ion binding"/>
    <property type="evidence" value="ECO:0007669"/>
    <property type="project" value="UniProtKB-UniRule"/>
</dbReference>
<sequence>PESGDLIATKRLDRERRSKYSLLVRADDGLVYFNILDINDNPPVFSMTSYSTSLMENLAPGSAILNFNVTDADDGSNSQLSFSIASGDSVGHFDINNSGVLSIQQPLDRERQSFYSLVVQVHDMAPLPASRYTSTAQVSIILLDVNDSPPSFISPKLTYIPENTPIDTVVFKAQATDPDSGPNSYIEYSLLRPLGNKFSIGTIDGEVRLTGELDREAVSNYTLTVVATDKGQPSLSSSTDVVVIVLDINDNNPIFAQKLYRVELEENTLTGTDLIQVLATDGDEGTNGQVRYSIVSGDNGNEFRIDSVTGVITVAKPLDREREPSYMLTVQSSDRGSSPRTDTTTVNIVLKDVNDYIPTFELSPYNVNVPENLETLPKVILQVSTLKKLTCICYIDRDSGLNGQLIYEIIEGNTENSFSINRATGEIRSVRPLDREKLSRYTLTIKASDKGTPLQSTTVKVIINVLDENDNAPRFSQIFSASVPENAPLGFTVTRVTTSDEDIGMNAISRYSIRDTSLPFIINPSTGDITVSRLLNREDTDRYRIRVSAHDSGWTVSTDVTVFVTDVNDNAPRFTKPSYYLECPELPGIGLKVTQVSATDPDEGSNGHVFYFIKSQSDETTVTINIVDSNDNAPLFLAPKYFTPVTKNVRAGTNLIKVTAVDDKDFGLNSEVEYFLSDESKTNKFRLDRNTGWISVSSSLMADLNKKFLFKVKAKDKGNPPLSSEVAVEIVVTEE</sequence>
<dbReference type="PANTHER" id="PTHR24028">
    <property type="entry name" value="CADHERIN-87A"/>
    <property type="match status" value="1"/>
</dbReference>
<keyword evidence="15" id="KW-1185">Reference proteome</keyword>
<dbReference type="SMART" id="SM00112">
    <property type="entry name" value="CA"/>
    <property type="match status" value="6"/>
</dbReference>
<dbReference type="GO" id="GO:0060429">
    <property type="term" value="P:epithelium development"/>
    <property type="evidence" value="ECO:0007669"/>
    <property type="project" value="UniProtKB-ARBA"/>
</dbReference>
<dbReference type="PROSITE" id="PS00232">
    <property type="entry name" value="CADHERIN_1"/>
    <property type="match status" value="4"/>
</dbReference>
<feature type="domain" description="Cadherin" evidence="13">
    <location>
        <begin position="361"/>
        <end position="475"/>
    </location>
</feature>
<dbReference type="Proteomes" id="UP000472261">
    <property type="component" value="Unplaced"/>
</dbReference>
<evidence type="ECO:0000256" key="11">
    <source>
        <dbReference type="ARBA" id="ARBA00023180"/>
    </source>
</evidence>
<keyword evidence="4" id="KW-0732">Signal</keyword>
<protein>
    <submittedName>
        <fullName evidence="14">FAT atypical cadherin 4</fullName>
    </submittedName>
</protein>
<feature type="domain" description="Cadherin" evidence="13">
    <location>
        <begin position="46"/>
        <end position="152"/>
    </location>
</feature>
<keyword evidence="11" id="KW-0325">Glycoprotein</keyword>
<evidence type="ECO:0000256" key="6">
    <source>
        <dbReference type="ARBA" id="ARBA00022837"/>
    </source>
</evidence>
<reference evidence="14" key="2">
    <citation type="submission" date="2025-09" db="UniProtKB">
        <authorList>
            <consortium name="Ensembl"/>
        </authorList>
    </citation>
    <scope>IDENTIFICATION</scope>
</reference>
<reference evidence="14" key="1">
    <citation type="submission" date="2025-08" db="UniProtKB">
        <authorList>
            <consortium name="Ensembl"/>
        </authorList>
    </citation>
    <scope>IDENTIFICATION</scope>
</reference>
<dbReference type="FunFam" id="2.60.40.60:FF:000024">
    <property type="entry name" value="FAT atypical cadherin 3"/>
    <property type="match status" value="2"/>
</dbReference>
<dbReference type="PRINTS" id="PR00205">
    <property type="entry name" value="CADHERIN"/>
</dbReference>
<dbReference type="OMA" id="IYYITID"/>
<evidence type="ECO:0000256" key="3">
    <source>
        <dbReference type="ARBA" id="ARBA00022692"/>
    </source>
</evidence>
<dbReference type="GO" id="GO:0030154">
    <property type="term" value="P:cell differentiation"/>
    <property type="evidence" value="ECO:0007669"/>
    <property type="project" value="UniProtKB-ARBA"/>
</dbReference>
<dbReference type="FunFam" id="2.60.40.60:FF:000101">
    <property type="entry name" value="FAT atypical cadherin 4"/>
    <property type="match status" value="1"/>
</dbReference>
<feature type="domain" description="Cadherin" evidence="13">
    <location>
        <begin position="256"/>
        <end position="360"/>
    </location>
</feature>
<accession>A0A669PWI9</accession>
<evidence type="ECO:0000256" key="8">
    <source>
        <dbReference type="ARBA" id="ARBA00022989"/>
    </source>
</evidence>
<evidence type="ECO:0000256" key="1">
    <source>
        <dbReference type="ARBA" id="ARBA00004167"/>
    </source>
</evidence>
<evidence type="ECO:0000313" key="14">
    <source>
        <dbReference type="Ensembl" id="ENSPCLP00000013022.1"/>
    </source>
</evidence>
<dbReference type="CDD" id="cd11304">
    <property type="entry name" value="Cadherin_repeat"/>
    <property type="match status" value="7"/>
</dbReference>
<dbReference type="FunFam" id="2.60.40.60:FF:000114">
    <property type="entry name" value="FAT atypical cadherin 4"/>
    <property type="match status" value="1"/>
</dbReference>
<evidence type="ECO:0000256" key="2">
    <source>
        <dbReference type="ARBA" id="ARBA00022536"/>
    </source>
</evidence>
<organism evidence="14 15">
    <name type="scientific">Phasianus colchicus</name>
    <name type="common">Common pheasant</name>
    <dbReference type="NCBI Taxonomy" id="9054"/>
    <lineage>
        <taxon>Eukaryota</taxon>
        <taxon>Metazoa</taxon>
        <taxon>Chordata</taxon>
        <taxon>Craniata</taxon>
        <taxon>Vertebrata</taxon>
        <taxon>Euteleostomi</taxon>
        <taxon>Archelosauria</taxon>
        <taxon>Archosauria</taxon>
        <taxon>Dinosauria</taxon>
        <taxon>Saurischia</taxon>
        <taxon>Theropoda</taxon>
        <taxon>Coelurosauria</taxon>
        <taxon>Aves</taxon>
        <taxon>Neognathae</taxon>
        <taxon>Galloanserae</taxon>
        <taxon>Galliformes</taxon>
        <taxon>Phasianidae</taxon>
        <taxon>Phasianinae</taxon>
        <taxon>Phasianus</taxon>
    </lineage>
</organism>
<comment type="subcellular location">
    <subcellularLocation>
        <location evidence="1">Membrane</location>
        <topology evidence="1">Single-pass membrane protein</topology>
    </subcellularLocation>
</comment>
<evidence type="ECO:0000256" key="10">
    <source>
        <dbReference type="ARBA" id="ARBA00023157"/>
    </source>
</evidence>
<evidence type="ECO:0000256" key="4">
    <source>
        <dbReference type="ARBA" id="ARBA00022729"/>
    </source>
</evidence>
<dbReference type="GO" id="GO:0005886">
    <property type="term" value="C:plasma membrane"/>
    <property type="evidence" value="ECO:0007669"/>
    <property type="project" value="InterPro"/>
</dbReference>
<keyword evidence="10" id="KW-1015">Disulfide bond</keyword>
<keyword evidence="2" id="KW-0245">EGF-like domain</keyword>
<keyword evidence="9" id="KW-0472">Membrane</keyword>
<evidence type="ECO:0000313" key="15">
    <source>
        <dbReference type="Proteomes" id="UP000472261"/>
    </source>
</evidence>
<dbReference type="InterPro" id="IPR015919">
    <property type="entry name" value="Cadherin-like_sf"/>
</dbReference>
<keyword evidence="6 12" id="KW-0106">Calcium</keyword>
<keyword evidence="5" id="KW-0677">Repeat</keyword>
<dbReference type="PROSITE" id="PS50268">
    <property type="entry name" value="CADHERIN_2"/>
    <property type="match status" value="8"/>
</dbReference>
<keyword evidence="7" id="KW-0130">Cell adhesion</keyword>
<keyword evidence="8" id="KW-1133">Transmembrane helix</keyword>
<dbReference type="AlphaFoldDB" id="A0A669PWI9"/>